<dbReference type="GeneID" id="85480741"/>
<keyword evidence="2" id="KW-1185">Reference proteome</keyword>
<proteinExistence type="predicted"/>
<organism evidence="1 2">
    <name type="scientific">Colletotrichum phormii</name>
    <dbReference type="NCBI Taxonomy" id="359342"/>
    <lineage>
        <taxon>Eukaryota</taxon>
        <taxon>Fungi</taxon>
        <taxon>Dikarya</taxon>
        <taxon>Ascomycota</taxon>
        <taxon>Pezizomycotina</taxon>
        <taxon>Sordariomycetes</taxon>
        <taxon>Hypocreomycetidae</taxon>
        <taxon>Glomerellales</taxon>
        <taxon>Glomerellaceae</taxon>
        <taxon>Colletotrichum</taxon>
        <taxon>Colletotrichum acutatum species complex</taxon>
    </lineage>
</organism>
<reference evidence="1" key="1">
    <citation type="submission" date="2021-06" db="EMBL/GenBank/DDBJ databases">
        <title>Comparative genomics, transcriptomics and evolutionary studies reveal genomic signatures of adaptation to plant cell wall in hemibiotrophic fungi.</title>
        <authorList>
            <consortium name="DOE Joint Genome Institute"/>
            <person name="Baroncelli R."/>
            <person name="Diaz J.F."/>
            <person name="Benocci T."/>
            <person name="Peng M."/>
            <person name="Battaglia E."/>
            <person name="Haridas S."/>
            <person name="Andreopoulos W."/>
            <person name="Labutti K."/>
            <person name="Pangilinan J."/>
            <person name="Floch G.L."/>
            <person name="Makela M.R."/>
            <person name="Henrissat B."/>
            <person name="Grigoriev I.V."/>
            <person name="Crouch J.A."/>
            <person name="De Vries R.P."/>
            <person name="Sukno S.A."/>
            <person name="Thon M.R."/>
        </authorList>
    </citation>
    <scope>NUCLEOTIDE SEQUENCE</scope>
    <source>
        <strain evidence="1">CBS 102054</strain>
    </source>
</reference>
<protein>
    <submittedName>
        <fullName evidence="1">Uncharacterized protein</fullName>
    </submittedName>
</protein>
<comment type="caution">
    <text evidence="1">The sequence shown here is derived from an EMBL/GenBank/DDBJ whole genome shotgun (WGS) entry which is preliminary data.</text>
</comment>
<accession>A0AAI9ZXB5</accession>
<dbReference type="RefSeq" id="XP_060447156.1">
    <property type="nucleotide sequence ID" value="XM_060595879.1"/>
</dbReference>
<evidence type="ECO:0000313" key="2">
    <source>
        <dbReference type="Proteomes" id="UP001243989"/>
    </source>
</evidence>
<name>A0AAI9ZXB5_9PEZI</name>
<dbReference type="EMBL" id="JAHMHQ010000007">
    <property type="protein sequence ID" value="KAK1638549.1"/>
    <property type="molecule type" value="Genomic_DNA"/>
</dbReference>
<dbReference type="Proteomes" id="UP001243989">
    <property type="component" value="Unassembled WGS sequence"/>
</dbReference>
<gene>
    <name evidence="1" type="ORF">BDP81DRAFT_516559</name>
</gene>
<sequence length="276" mass="31503">MESPAAPYSPSTHPPIIMNKLEVGSLYIMISIPFSIYFGKKKHIYATALPDDPDFPFCTYELMVSQGLSTEEFHWDLYWHTSDSATDELSLPSRNHPVTERAGTNEESGILYRLRPLETCPTTYTRDRLTITRVRSHAQLVGLIRVLTVPPAFIPHLTRYLDWMTAESARVAERSYVWATMAYYRARRHLLKIKGARDHTFNQFDISRFTAELLSFAYAEVPAALFLGGMGLPRPVLGVAMGFLEEEDAEATRCERDTLLRKQREEVGAVTACWYQ</sequence>
<evidence type="ECO:0000313" key="1">
    <source>
        <dbReference type="EMBL" id="KAK1638549.1"/>
    </source>
</evidence>
<dbReference type="AlphaFoldDB" id="A0AAI9ZXB5"/>